<reference evidence="1 2" key="1">
    <citation type="journal article" date="2022" name="Int. J. Syst. Evol. Microbiol.">
        <title>&lt;i&gt;Sideroxyarcus emersonii&lt;/i&gt; gen. nov. sp. nov., a neutrophilic, microaerobic iron- and thiosulfate-oxidizing bacterium isolated from iron-rich wetland sediment.</title>
        <authorList>
            <person name="Kato S."/>
            <person name="Itoh T."/>
            <person name="Iino T."/>
            <person name="Ohkuma M."/>
        </authorList>
    </citation>
    <scope>NUCLEOTIDE SEQUENCE [LARGE SCALE GENOMIC DNA]</scope>
    <source>
        <strain evidence="1 2">MIZ01</strain>
    </source>
</reference>
<name>A0AAN1XD93_9PROT</name>
<organism evidence="1 2">
    <name type="scientific">Sideroxyarcus emersonii</name>
    <dbReference type="NCBI Taxonomy" id="2764705"/>
    <lineage>
        <taxon>Bacteria</taxon>
        <taxon>Pseudomonadati</taxon>
        <taxon>Pseudomonadota</taxon>
        <taxon>Betaproteobacteria</taxon>
        <taxon>Nitrosomonadales</taxon>
        <taxon>Gallionellaceae</taxon>
        <taxon>Sideroxyarcus</taxon>
    </lineage>
</organism>
<protein>
    <submittedName>
        <fullName evidence="1">Uncharacterized protein</fullName>
    </submittedName>
</protein>
<evidence type="ECO:0000313" key="1">
    <source>
        <dbReference type="EMBL" id="BCK88848.1"/>
    </source>
</evidence>
<dbReference type="RefSeq" id="WP_237247355.1">
    <property type="nucleotide sequence ID" value="NZ_AP023423.1"/>
</dbReference>
<dbReference type="AlphaFoldDB" id="A0AAN1XD93"/>
<accession>A0AAN1XD93</accession>
<evidence type="ECO:0000313" key="2">
    <source>
        <dbReference type="Proteomes" id="UP001320326"/>
    </source>
</evidence>
<dbReference type="Proteomes" id="UP001320326">
    <property type="component" value="Chromosome"/>
</dbReference>
<proteinExistence type="predicted"/>
<dbReference type="InterPro" id="IPR045920">
    <property type="entry name" value="DUF6339"/>
</dbReference>
<keyword evidence="2" id="KW-1185">Reference proteome</keyword>
<gene>
    <name evidence="1" type="ORF">MIZ01_2654</name>
</gene>
<dbReference type="Pfam" id="PF19866">
    <property type="entry name" value="DUF6339"/>
    <property type="match status" value="1"/>
</dbReference>
<dbReference type="KEGG" id="seme:MIZ01_2654"/>
<sequence>MPTESLKYLSQKTADFLHSSVLQNLERYKTGDFVDLAEKGGWSIELSLRLDLEPLNHLVMAKDSEAEIKNTMLVWNALNRLHPSLACENRLWTRLTHIECLEYSRYRWLDADTKDDEKLVKDIKTHFFANTQTRYRDDNAISRLWWNGYIAKLAAPDDQEQALRMILKTTDIRSNFVERSKTVSRSVLAAGIVRAMISESWLTGKEAHFREFMKILNMQGGGKVFEVWPQAKVDEFMTRCMSLAQHTVATT</sequence>
<dbReference type="EMBL" id="AP023423">
    <property type="protein sequence ID" value="BCK88848.1"/>
    <property type="molecule type" value="Genomic_DNA"/>
</dbReference>